<dbReference type="OrthoDB" id="9805576at2"/>
<keyword evidence="2" id="KW-0119">Carbohydrate metabolism</keyword>
<dbReference type="InterPro" id="IPR018485">
    <property type="entry name" value="FGGY_C"/>
</dbReference>
<feature type="domain" description="Carbohydrate kinase FGGY C-terminal" evidence="6">
    <location>
        <begin position="256"/>
        <end position="426"/>
    </location>
</feature>
<dbReference type="Pfam" id="PF02782">
    <property type="entry name" value="FGGY_C"/>
    <property type="match status" value="1"/>
</dbReference>
<keyword evidence="4 7" id="KW-0418">Kinase</keyword>
<keyword evidence="2" id="KW-0859">Xylose metabolism</keyword>
<dbReference type="GO" id="GO:0042732">
    <property type="term" value="P:D-xylose metabolic process"/>
    <property type="evidence" value="ECO:0007669"/>
    <property type="project" value="UniProtKB-KW"/>
</dbReference>
<dbReference type="AlphaFoldDB" id="A0A2V4B7P7"/>
<keyword evidence="8" id="KW-1185">Reference proteome</keyword>
<evidence type="ECO:0000259" key="5">
    <source>
        <dbReference type="Pfam" id="PF00370"/>
    </source>
</evidence>
<evidence type="ECO:0000256" key="3">
    <source>
        <dbReference type="ARBA" id="ARBA00022679"/>
    </source>
</evidence>
<dbReference type="InterPro" id="IPR018484">
    <property type="entry name" value="FGGY_N"/>
</dbReference>
<protein>
    <submittedName>
        <fullName evidence="7">Carbohydrate kinase</fullName>
    </submittedName>
</protein>
<dbReference type="InterPro" id="IPR050406">
    <property type="entry name" value="FGGY_Carb_Kinase"/>
</dbReference>
<evidence type="ECO:0000313" key="7">
    <source>
        <dbReference type="EMBL" id="PXY31141.1"/>
    </source>
</evidence>
<dbReference type="CDD" id="cd07783">
    <property type="entry name" value="ASKHA_NBD_FGGY_SePSK_AtXK1-like"/>
    <property type="match status" value="1"/>
</dbReference>
<keyword evidence="3" id="KW-0808">Transferase</keyword>
<dbReference type="RefSeq" id="WP_112279172.1">
    <property type="nucleotide sequence ID" value="NZ_MASW01000001.1"/>
</dbReference>
<dbReference type="SUPFAM" id="SSF53067">
    <property type="entry name" value="Actin-like ATPase domain"/>
    <property type="match status" value="2"/>
</dbReference>
<sequence length="483" mass="49703">MSVTVGIDVATAGVRALAVGDDGAVLGSASAALPPPARPGGAGEGRSEQDATAWWPAVVSALSELTSALPGRGAEVTAVAVAATSGTIVAVGRDGEPLGPALMYDDRRAAPYNAKAREFGAERWASLGRTVSPTDALGRIAWIRDHMPGAAGIRHTADLVCARLTGDEVATDSSHALKSGYDALAGQWPHEVFGAFGVPAEWLPRVVRPTTVLGEVRAPVAGLRPGCLVVAGMTDGCAGQLACGAATPGAFAGILGTTYVLKGVTEHLVRDPAGTLYCHRHPDGWWLPGGASNTGGEAVAGTPRLAELDEAADRHGPAGVVAYPLCRQGERFPFAAKDARGFVEPAARDEVELHRARLEGVAFVERLALDHLRRLGVPVTGPLLAAGGGSRSPLWNRIRATVTGLELRVSAHAETGYGAALLAAAATAPGGLGEVCGRAGNPGALVEPEPAESDALTASYHRFCARLHERGWIDDELYAVACR</sequence>
<accession>A0A2V4B7P7</accession>
<comment type="similarity">
    <text evidence="1">Belongs to the FGGY kinase family.</text>
</comment>
<evidence type="ECO:0000256" key="1">
    <source>
        <dbReference type="ARBA" id="ARBA00009156"/>
    </source>
</evidence>
<dbReference type="Proteomes" id="UP000249915">
    <property type="component" value="Unassembled WGS sequence"/>
</dbReference>
<proteinExistence type="inferred from homology"/>
<reference evidence="7 8" key="1">
    <citation type="submission" date="2016-07" db="EMBL/GenBank/DDBJ databases">
        <title>Draft genome sequence of Prauserella muralis DSM 45305, isolated from a mould-covered wall in an indoor environment.</title>
        <authorList>
            <person name="Ruckert C."/>
            <person name="Albersmeier A."/>
            <person name="Jiang C.-L."/>
            <person name="Jiang Y."/>
            <person name="Kalinowski J."/>
            <person name="Schneider O."/>
            <person name="Winkler A."/>
            <person name="Zotchev S.B."/>
        </authorList>
    </citation>
    <scope>NUCLEOTIDE SEQUENCE [LARGE SCALE GENOMIC DNA]</scope>
    <source>
        <strain evidence="7 8">DSM 45305</strain>
    </source>
</reference>
<dbReference type="InterPro" id="IPR043129">
    <property type="entry name" value="ATPase_NBD"/>
</dbReference>
<comment type="caution">
    <text evidence="7">The sequence shown here is derived from an EMBL/GenBank/DDBJ whole genome shotgun (WGS) entry which is preliminary data.</text>
</comment>
<evidence type="ECO:0000256" key="2">
    <source>
        <dbReference type="ARBA" id="ARBA00022629"/>
    </source>
</evidence>
<dbReference type="PIRSF" id="PIRSF000538">
    <property type="entry name" value="GlpK"/>
    <property type="match status" value="1"/>
</dbReference>
<dbReference type="Gene3D" id="3.30.420.40">
    <property type="match status" value="2"/>
</dbReference>
<evidence type="ECO:0000313" key="8">
    <source>
        <dbReference type="Proteomes" id="UP000249915"/>
    </source>
</evidence>
<name>A0A2V4B7P7_9PSEU</name>
<dbReference type="GO" id="GO:0016301">
    <property type="term" value="F:kinase activity"/>
    <property type="evidence" value="ECO:0007669"/>
    <property type="project" value="UniProtKB-KW"/>
</dbReference>
<dbReference type="InterPro" id="IPR000577">
    <property type="entry name" value="Carb_kinase_FGGY"/>
</dbReference>
<evidence type="ECO:0000256" key="4">
    <source>
        <dbReference type="ARBA" id="ARBA00022777"/>
    </source>
</evidence>
<dbReference type="EMBL" id="MASW01000001">
    <property type="protein sequence ID" value="PXY31141.1"/>
    <property type="molecule type" value="Genomic_DNA"/>
</dbReference>
<dbReference type="PANTHER" id="PTHR43095:SF5">
    <property type="entry name" value="XYLULOSE KINASE"/>
    <property type="match status" value="1"/>
</dbReference>
<organism evidence="7 8">
    <name type="scientific">Prauserella muralis</name>
    <dbReference type="NCBI Taxonomy" id="588067"/>
    <lineage>
        <taxon>Bacteria</taxon>
        <taxon>Bacillati</taxon>
        <taxon>Actinomycetota</taxon>
        <taxon>Actinomycetes</taxon>
        <taxon>Pseudonocardiales</taxon>
        <taxon>Pseudonocardiaceae</taxon>
        <taxon>Prauserella</taxon>
    </lineage>
</organism>
<feature type="domain" description="Carbohydrate kinase FGGY N-terminal" evidence="5">
    <location>
        <begin position="4"/>
        <end position="241"/>
    </location>
</feature>
<gene>
    <name evidence="7" type="ORF">BAY60_01635</name>
</gene>
<dbReference type="PANTHER" id="PTHR43095">
    <property type="entry name" value="SUGAR KINASE"/>
    <property type="match status" value="1"/>
</dbReference>
<evidence type="ECO:0000259" key="6">
    <source>
        <dbReference type="Pfam" id="PF02782"/>
    </source>
</evidence>
<dbReference type="Pfam" id="PF00370">
    <property type="entry name" value="FGGY_N"/>
    <property type="match status" value="1"/>
</dbReference>